<proteinExistence type="predicted"/>
<organism evidence="1 2">
    <name type="scientific">Streptomyces phage Starbow</name>
    <dbReference type="NCBI Taxonomy" id="2283266"/>
    <lineage>
        <taxon>Viruses</taxon>
        <taxon>Duplodnaviria</taxon>
        <taxon>Heunggongvirae</taxon>
        <taxon>Uroviricota</taxon>
        <taxon>Caudoviricetes</taxon>
        <taxon>Stanwilliamsviridae</taxon>
        <taxon>Boydwoodruffvirinae</taxon>
        <taxon>Karimacvirus</taxon>
        <taxon>Karimacvirus karimac</taxon>
        <taxon>Streptomyces virus Karimac</taxon>
    </lineage>
</organism>
<dbReference type="Proteomes" id="UP000259040">
    <property type="component" value="Segment"/>
</dbReference>
<gene>
    <name evidence="1" type="primary">150</name>
    <name evidence="1" type="ORF">SEA_STARBOW_150</name>
</gene>
<sequence length="56" mass="6082">MSLDFNTISNMVQDVEFLLKCTFCPEPATTELTVEVGPDTVVPMPSCEACKVAEAE</sequence>
<accession>A0A345M817</accession>
<evidence type="ECO:0000313" key="1">
    <source>
        <dbReference type="EMBL" id="AXH66638.1"/>
    </source>
</evidence>
<protein>
    <submittedName>
        <fullName evidence="1">Uncharacterized protein</fullName>
    </submittedName>
</protein>
<evidence type="ECO:0000313" key="2">
    <source>
        <dbReference type="Proteomes" id="UP000259040"/>
    </source>
</evidence>
<name>A0A345M817_9CAUD</name>
<reference evidence="1 2" key="1">
    <citation type="submission" date="2018-07" db="EMBL/GenBank/DDBJ databases">
        <authorList>
            <person name="Boyd E.M."/>
            <person name="Barkley D.B."/>
            <person name="Naeem H."/>
            <person name="Vanhorne R."/>
            <person name="Nayek S."/>
            <person name="Layton S.R."/>
            <person name="Hughes L.E."/>
            <person name="Garlena R.A."/>
            <person name="Russell D.A."/>
            <person name="Pope W.H."/>
            <person name="Jacobs-Sera D."/>
            <person name="Hatfull G.F."/>
        </authorList>
    </citation>
    <scope>NUCLEOTIDE SEQUENCE [LARGE SCALE GENOMIC DNA]</scope>
</reference>
<dbReference type="EMBL" id="MH576964">
    <property type="protein sequence ID" value="AXH66638.1"/>
    <property type="molecule type" value="Genomic_DNA"/>
</dbReference>